<organism evidence="2 3">
    <name type="scientific">Eumeta variegata</name>
    <name type="common">Bagworm moth</name>
    <name type="synonym">Eumeta japonica</name>
    <dbReference type="NCBI Taxonomy" id="151549"/>
    <lineage>
        <taxon>Eukaryota</taxon>
        <taxon>Metazoa</taxon>
        <taxon>Ecdysozoa</taxon>
        <taxon>Arthropoda</taxon>
        <taxon>Hexapoda</taxon>
        <taxon>Insecta</taxon>
        <taxon>Pterygota</taxon>
        <taxon>Neoptera</taxon>
        <taxon>Endopterygota</taxon>
        <taxon>Lepidoptera</taxon>
        <taxon>Glossata</taxon>
        <taxon>Ditrysia</taxon>
        <taxon>Tineoidea</taxon>
        <taxon>Psychidae</taxon>
        <taxon>Oiketicinae</taxon>
        <taxon>Eumeta</taxon>
    </lineage>
</organism>
<name>A0A4C1XE27_EUMVA</name>
<feature type="compositionally biased region" description="Polar residues" evidence="1">
    <location>
        <begin position="98"/>
        <end position="120"/>
    </location>
</feature>
<dbReference type="EMBL" id="BGZK01000791">
    <property type="protein sequence ID" value="GBP60579.1"/>
    <property type="molecule type" value="Genomic_DNA"/>
</dbReference>
<evidence type="ECO:0000313" key="2">
    <source>
        <dbReference type="EMBL" id="GBP60579.1"/>
    </source>
</evidence>
<comment type="caution">
    <text evidence="2">The sequence shown here is derived from an EMBL/GenBank/DDBJ whole genome shotgun (WGS) entry which is preliminary data.</text>
</comment>
<accession>A0A4C1XE27</accession>
<dbReference type="OrthoDB" id="411823at2759"/>
<dbReference type="Proteomes" id="UP000299102">
    <property type="component" value="Unassembled WGS sequence"/>
</dbReference>
<keyword evidence="3" id="KW-1185">Reference proteome</keyword>
<evidence type="ECO:0000256" key="1">
    <source>
        <dbReference type="SAM" id="MobiDB-lite"/>
    </source>
</evidence>
<sequence>MVALQNQYGGRKRVKTGWSPYSDNVLRLQEGRAVCLFCVREHGRIVGNECADELARRAALIKKKAADYDNFPLYMKELIRARVWKCGKSDTPREARVNTPNASFPNRTTDISGPQANGNDVPNGVNPYGTRRVRTIHRFKLKDSPYCACDPAKIQDVLHVLEECPMILRDRVALEAEIGVVVGRRNFPEILKAGINRGKFLRFCNKVVNQCTKLNTS</sequence>
<feature type="region of interest" description="Disordered" evidence="1">
    <location>
        <begin position="92"/>
        <end position="127"/>
    </location>
</feature>
<protein>
    <submittedName>
        <fullName evidence="2">Uncharacterized protein</fullName>
    </submittedName>
</protein>
<evidence type="ECO:0000313" key="3">
    <source>
        <dbReference type="Proteomes" id="UP000299102"/>
    </source>
</evidence>
<gene>
    <name evidence="2" type="ORF">EVAR_50943_1</name>
</gene>
<proteinExistence type="predicted"/>
<reference evidence="2 3" key="1">
    <citation type="journal article" date="2019" name="Commun. Biol.">
        <title>The bagworm genome reveals a unique fibroin gene that provides high tensile strength.</title>
        <authorList>
            <person name="Kono N."/>
            <person name="Nakamura H."/>
            <person name="Ohtoshi R."/>
            <person name="Tomita M."/>
            <person name="Numata K."/>
            <person name="Arakawa K."/>
        </authorList>
    </citation>
    <scope>NUCLEOTIDE SEQUENCE [LARGE SCALE GENOMIC DNA]</scope>
</reference>
<dbReference type="AlphaFoldDB" id="A0A4C1XE27"/>